<proteinExistence type="predicted"/>
<dbReference type="EMBL" id="BK009410">
    <property type="protein sequence ID" value="DAA79969.1"/>
    <property type="molecule type" value="Genomic_DNA"/>
</dbReference>
<dbReference type="AlphaFoldDB" id="A0A1Q2XE09"/>
<name>A0A1Q2XE09_SINFN</name>
<protein>
    <submittedName>
        <fullName evidence="2">RepX</fullName>
    </submittedName>
</protein>
<organism evidence="2">
    <name type="scientific">Sinorhizobium fredii (strain NBRC 101917 / NGR234)</name>
    <dbReference type="NCBI Taxonomy" id="394"/>
    <lineage>
        <taxon>Bacteria</taxon>
        <taxon>Pseudomonadati</taxon>
        <taxon>Pseudomonadota</taxon>
        <taxon>Alphaproteobacteria</taxon>
        <taxon>Hyphomicrobiales</taxon>
        <taxon>Rhizobiaceae</taxon>
        <taxon>Sinorhizobium/Ensifer group</taxon>
        <taxon>Sinorhizobium</taxon>
    </lineage>
</organism>
<accession>A0A1Q2XE09</accession>
<gene>
    <name evidence="2" type="primary">repX</name>
</gene>
<reference evidence="2" key="1">
    <citation type="journal article" date="2016" name="Front. Microbiol.">
        <title>The Absence of the N-acyl-homoserine-lactone Autoinducer Synthase Genes traI and ngrI Increases the Copy Number of the Symbiotic Plasmid in Sinorhizobium fredii NGR234.</title>
        <authorList>
            <person name="Grote J."/>
            <person name="Krysciak D."/>
            <person name="Petersen K."/>
            <person name="Gullert S."/>
            <person name="Schmeisser C."/>
            <person name="Forstner K.U."/>
            <person name="Krishnan H.B."/>
            <person name="Schwalbe H."/>
            <person name="Kubatova N."/>
            <person name="Streit W.R."/>
        </authorList>
    </citation>
    <scope>NUCLEOTIDE SEQUENCE</scope>
    <source>
        <strain evidence="2">NGR234</strain>
    </source>
</reference>
<feature type="region of interest" description="Disordered" evidence="1">
    <location>
        <begin position="1"/>
        <end position="20"/>
    </location>
</feature>
<sequence length="51" mass="5534">MNFSVVVGPRGNQHKSESGGSCRILQGSLERVGRCVASRLPLQTRRPPCVL</sequence>
<evidence type="ECO:0000256" key="1">
    <source>
        <dbReference type="SAM" id="MobiDB-lite"/>
    </source>
</evidence>
<evidence type="ECO:0000313" key="2">
    <source>
        <dbReference type="EMBL" id="DAA79969.1"/>
    </source>
</evidence>